<keyword evidence="9" id="KW-1185">Reference proteome</keyword>
<dbReference type="AlphaFoldDB" id="A0A916RN36"/>
<gene>
    <name evidence="8" type="ORF">GCM10011499_36190</name>
</gene>
<feature type="chain" id="PRO_5037617229" evidence="6">
    <location>
        <begin position="21"/>
        <end position="318"/>
    </location>
</feature>
<proteinExistence type="inferred from homology"/>
<keyword evidence="4" id="KW-0410">Iron transport</keyword>
<dbReference type="Pfam" id="PF01497">
    <property type="entry name" value="Peripla_BP_2"/>
    <property type="match status" value="1"/>
</dbReference>
<dbReference type="Proteomes" id="UP000596977">
    <property type="component" value="Unassembled WGS sequence"/>
</dbReference>
<keyword evidence="4" id="KW-0406">Ion transport</keyword>
<protein>
    <submittedName>
        <fullName evidence="8">Protein translocase component YidC</fullName>
    </submittedName>
</protein>
<dbReference type="PROSITE" id="PS50983">
    <property type="entry name" value="FE_B12_PBP"/>
    <property type="match status" value="1"/>
</dbReference>
<dbReference type="GO" id="GO:0030288">
    <property type="term" value="C:outer membrane-bounded periplasmic space"/>
    <property type="evidence" value="ECO:0007669"/>
    <property type="project" value="TreeGrafter"/>
</dbReference>
<dbReference type="SUPFAM" id="SSF53807">
    <property type="entry name" value="Helical backbone' metal receptor"/>
    <property type="match status" value="1"/>
</dbReference>
<comment type="similarity">
    <text evidence="2">Belongs to the bacterial solute-binding protein 8 family.</text>
</comment>
<keyword evidence="3" id="KW-0813">Transport</keyword>
<organism evidence="8 9">
    <name type="scientific">Pelagibacterium lentulum</name>
    <dbReference type="NCBI Taxonomy" id="2029865"/>
    <lineage>
        <taxon>Bacteria</taxon>
        <taxon>Pseudomonadati</taxon>
        <taxon>Pseudomonadota</taxon>
        <taxon>Alphaproteobacteria</taxon>
        <taxon>Hyphomicrobiales</taxon>
        <taxon>Devosiaceae</taxon>
        <taxon>Pelagibacterium</taxon>
    </lineage>
</organism>
<evidence type="ECO:0000259" key="7">
    <source>
        <dbReference type="PROSITE" id="PS50983"/>
    </source>
</evidence>
<evidence type="ECO:0000256" key="2">
    <source>
        <dbReference type="ARBA" id="ARBA00008814"/>
    </source>
</evidence>
<comment type="caution">
    <text evidence="8">The sequence shown here is derived from an EMBL/GenBank/DDBJ whole genome shotgun (WGS) entry which is preliminary data.</text>
</comment>
<accession>A0A916RN36</accession>
<keyword evidence="4" id="KW-0408">Iron</keyword>
<name>A0A916RN36_9HYPH</name>
<dbReference type="PANTHER" id="PTHR30532">
    <property type="entry name" value="IRON III DICITRATE-BINDING PERIPLASMIC PROTEIN"/>
    <property type="match status" value="1"/>
</dbReference>
<feature type="signal peptide" evidence="6">
    <location>
        <begin position="1"/>
        <end position="20"/>
    </location>
</feature>
<dbReference type="InterPro" id="IPR002491">
    <property type="entry name" value="ABC_transptr_periplasmic_BD"/>
</dbReference>
<evidence type="ECO:0000256" key="5">
    <source>
        <dbReference type="ARBA" id="ARBA00022729"/>
    </source>
</evidence>
<evidence type="ECO:0000313" key="9">
    <source>
        <dbReference type="Proteomes" id="UP000596977"/>
    </source>
</evidence>
<evidence type="ECO:0000256" key="3">
    <source>
        <dbReference type="ARBA" id="ARBA00022448"/>
    </source>
</evidence>
<dbReference type="Gene3D" id="3.40.50.1980">
    <property type="entry name" value="Nitrogenase molybdenum iron protein domain"/>
    <property type="match status" value="2"/>
</dbReference>
<evidence type="ECO:0000313" key="8">
    <source>
        <dbReference type="EMBL" id="GGA62551.1"/>
    </source>
</evidence>
<evidence type="ECO:0000256" key="4">
    <source>
        <dbReference type="ARBA" id="ARBA00022496"/>
    </source>
</evidence>
<feature type="domain" description="Fe/B12 periplasmic-binding" evidence="7">
    <location>
        <begin position="43"/>
        <end position="312"/>
    </location>
</feature>
<dbReference type="PANTHER" id="PTHR30532:SF1">
    <property type="entry name" value="IRON(3+)-HYDROXAMATE-BINDING PROTEIN FHUD"/>
    <property type="match status" value="1"/>
</dbReference>
<sequence length="318" mass="34256">MKFTAMLIAAGLALVAPAAAQETRSFIDDAGRVVEIPVNPERIVALQDIFFTVPLIELGIHPIGSHGRAGDDGQPFLRSSKMLTGVDFDNTDIAFMGTGTEIDPETVAAVQPDLIILSTNQDPQLFAEIAPTILLDFRRLDNFELYDRLAELTGTTASLELLKVRYGEQIAQLTRLGDPSGTSINVIAAVNGQVRSYARFAALGKVLHDAGFAQPDAVADVEYGQYSEFSPEMLPEMDADIIFVTYRAEFGETPADAFAQLEETVPNFCNFLVACQQGRMIAIPRDETFATSYGALGTLAYAVLAASTAANAISYSTN</sequence>
<evidence type="ECO:0000256" key="1">
    <source>
        <dbReference type="ARBA" id="ARBA00004196"/>
    </source>
</evidence>
<reference evidence="8 9" key="1">
    <citation type="journal article" date="2014" name="Int. J. Syst. Evol. Microbiol.">
        <title>Complete genome sequence of Corynebacterium casei LMG S-19264T (=DSM 44701T), isolated from a smear-ripened cheese.</title>
        <authorList>
            <consortium name="US DOE Joint Genome Institute (JGI-PGF)"/>
            <person name="Walter F."/>
            <person name="Albersmeier A."/>
            <person name="Kalinowski J."/>
            <person name="Ruckert C."/>
        </authorList>
    </citation>
    <scope>NUCLEOTIDE SEQUENCE [LARGE SCALE GENOMIC DNA]</scope>
    <source>
        <strain evidence="8 9">CGMCC 1.15896</strain>
    </source>
</reference>
<keyword evidence="5 6" id="KW-0732">Signal</keyword>
<dbReference type="InterPro" id="IPR051313">
    <property type="entry name" value="Bact_iron-sidero_bind"/>
</dbReference>
<dbReference type="EMBL" id="BMKB01000008">
    <property type="protein sequence ID" value="GGA62551.1"/>
    <property type="molecule type" value="Genomic_DNA"/>
</dbReference>
<dbReference type="OrthoDB" id="9793175at2"/>
<comment type="subcellular location">
    <subcellularLocation>
        <location evidence="1">Cell envelope</location>
    </subcellularLocation>
</comment>
<evidence type="ECO:0000256" key="6">
    <source>
        <dbReference type="SAM" id="SignalP"/>
    </source>
</evidence>
<dbReference type="RefSeq" id="WP_127072257.1">
    <property type="nucleotide sequence ID" value="NZ_BMKB01000008.1"/>
</dbReference>
<dbReference type="GO" id="GO:1901678">
    <property type="term" value="P:iron coordination entity transport"/>
    <property type="evidence" value="ECO:0007669"/>
    <property type="project" value="UniProtKB-ARBA"/>
</dbReference>